<comment type="caution">
    <text evidence="1">The sequence shown here is derived from an EMBL/GenBank/DDBJ whole genome shotgun (WGS) entry which is preliminary data.</text>
</comment>
<evidence type="ECO:0000313" key="2">
    <source>
        <dbReference type="Proteomes" id="UP001154282"/>
    </source>
</evidence>
<accession>A0AAV0M981</accession>
<organism evidence="1 2">
    <name type="scientific">Linum tenue</name>
    <dbReference type="NCBI Taxonomy" id="586396"/>
    <lineage>
        <taxon>Eukaryota</taxon>
        <taxon>Viridiplantae</taxon>
        <taxon>Streptophyta</taxon>
        <taxon>Embryophyta</taxon>
        <taxon>Tracheophyta</taxon>
        <taxon>Spermatophyta</taxon>
        <taxon>Magnoliopsida</taxon>
        <taxon>eudicotyledons</taxon>
        <taxon>Gunneridae</taxon>
        <taxon>Pentapetalae</taxon>
        <taxon>rosids</taxon>
        <taxon>fabids</taxon>
        <taxon>Malpighiales</taxon>
        <taxon>Linaceae</taxon>
        <taxon>Linum</taxon>
    </lineage>
</organism>
<protein>
    <submittedName>
        <fullName evidence="1">Uncharacterized protein</fullName>
    </submittedName>
</protein>
<keyword evidence="2" id="KW-1185">Reference proteome</keyword>
<dbReference type="AlphaFoldDB" id="A0AAV0M981"/>
<name>A0AAV0M981_9ROSI</name>
<gene>
    <name evidence="1" type="ORF">LITE_LOCUS27114</name>
</gene>
<reference evidence="1" key="1">
    <citation type="submission" date="2022-08" db="EMBL/GenBank/DDBJ databases">
        <authorList>
            <person name="Gutierrez-Valencia J."/>
        </authorList>
    </citation>
    <scope>NUCLEOTIDE SEQUENCE</scope>
</reference>
<evidence type="ECO:0000313" key="1">
    <source>
        <dbReference type="EMBL" id="CAI0442018.1"/>
    </source>
</evidence>
<sequence length="49" mass="5639">MRKHLPASRGSWGCLSTPFTQRLRPLLLQLRVSAKYTKLSSRTLDKLLL</sequence>
<proteinExistence type="predicted"/>
<dbReference type="Proteomes" id="UP001154282">
    <property type="component" value="Unassembled WGS sequence"/>
</dbReference>
<dbReference type="EMBL" id="CAMGYJ010000007">
    <property type="protein sequence ID" value="CAI0442018.1"/>
    <property type="molecule type" value="Genomic_DNA"/>
</dbReference>